<dbReference type="PROSITE" id="PS50983">
    <property type="entry name" value="FE_B12_PBP"/>
    <property type="match status" value="1"/>
</dbReference>
<gene>
    <name evidence="2" type="ORF">METZ01_LOCUS479281</name>
</gene>
<reference evidence="2" key="1">
    <citation type="submission" date="2018-05" db="EMBL/GenBank/DDBJ databases">
        <authorList>
            <person name="Lanie J.A."/>
            <person name="Ng W.-L."/>
            <person name="Kazmierczak K.M."/>
            <person name="Andrzejewski T.M."/>
            <person name="Davidsen T.M."/>
            <person name="Wayne K.J."/>
            <person name="Tettelin H."/>
            <person name="Glass J.I."/>
            <person name="Rusch D."/>
            <person name="Podicherti R."/>
            <person name="Tsui H.-C.T."/>
            <person name="Winkler M.E."/>
        </authorList>
    </citation>
    <scope>NUCLEOTIDE SEQUENCE</scope>
</reference>
<feature type="domain" description="Fe/B12 periplasmic-binding" evidence="1">
    <location>
        <begin position="64"/>
        <end position="243"/>
    </location>
</feature>
<dbReference type="Pfam" id="PF01497">
    <property type="entry name" value="Peripla_BP_2"/>
    <property type="match status" value="1"/>
</dbReference>
<sequence length="243" mass="25703">LLLTLTGCGPESGDESKMVPATPKATLSKTLDDVAGIVDPKNQSWPRTVEVLNGLVTIDAKPERILTVSLGHDEVTYALVPSERVIATSAAAKMAQHSNVAHLAQSVGVIALDPEQVISYNPDLVVASPYTKADFIDAVRNVGIPVVQAKLHNDPHGRIQDILLLGYVYGEVVRAMEFADEVRGRYGALKKITSVKPMSDRLRVLSLTSYSDKIYTAGNGSTEGSIIESADGINAAALAGLGG</sequence>
<proteinExistence type="predicted"/>
<accession>A0A383C1X8</accession>
<name>A0A383C1X8_9ZZZZ</name>
<feature type="non-terminal residue" evidence="2">
    <location>
        <position position="1"/>
    </location>
</feature>
<dbReference type="GO" id="GO:0071281">
    <property type="term" value="P:cellular response to iron ion"/>
    <property type="evidence" value="ECO:0007669"/>
    <property type="project" value="TreeGrafter"/>
</dbReference>
<dbReference type="SUPFAM" id="SSF53807">
    <property type="entry name" value="Helical backbone' metal receptor"/>
    <property type="match status" value="1"/>
</dbReference>
<dbReference type="Gene3D" id="3.40.50.1980">
    <property type="entry name" value="Nitrogenase molybdenum iron protein domain"/>
    <property type="match status" value="2"/>
</dbReference>
<dbReference type="InterPro" id="IPR002491">
    <property type="entry name" value="ABC_transptr_periplasmic_BD"/>
</dbReference>
<dbReference type="PANTHER" id="PTHR30535">
    <property type="entry name" value="VITAMIN B12-BINDING PROTEIN"/>
    <property type="match status" value="1"/>
</dbReference>
<dbReference type="PANTHER" id="PTHR30535:SF34">
    <property type="entry name" value="MOLYBDATE-BINDING PROTEIN MOLA"/>
    <property type="match status" value="1"/>
</dbReference>
<feature type="non-terminal residue" evidence="2">
    <location>
        <position position="243"/>
    </location>
</feature>
<dbReference type="EMBL" id="UINC01205310">
    <property type="protein sequence ID" value="SVE26427.1"/>
    <property type="molecule type" value="Genomic_DNA"/>
</dbReference>
<organism evidence="2">
    <name type="scientific">marine metagenome</name>
    <dbReference type="NCBI Taxonomy" id="408172"/>
    <lineage>
        <taxon>unclassified sequences</taxon>
        <taxon>metagenomes</taxon>
        <taxon>ecological metagenomes</taxon>
    </lineage>
</organism>
<evidence type="ECO:0000259" key="1">
    <source>
        <dbReference type="PROSITE" id="PS50983"/>
    </source>
</evidence>
<dbReference type="AlphaFoldDB" id="A0A383C1X8"/>
<dbReference type="InterPro" id="IPR050902">
    <property type="entry name" value="ABC_Transporter_SBP"/>
</dbReference>
<evidence type="ECO:0000313" key="2">
    <source>
        <dbReference type="EMBL" id="SVE26427.1"/>
    </source>
</evidence>
<protein>
    <recommendedName>
        <fullName evidence="1">Fe/B12 periplasmic-binding domain-containing protein</fullName>
    </recommendedName>
</protein>